<proteinExistence type="predicted"/>
<comment type="caution">
    <text evidence="1">The sequence shown here is derived from an EMBL/GenBank/DDBJ whole genome shotgun (WGS) entry which is preliminary data.</text>
</comment>
<gene>
    <name evidence="1" type="ORF">HMPREF9442_02707</name>
</gene>
<name>F3QWX5_9BACT</name>
<accession>F3QWX5</accession>
<keyword evidence="2" id="KW-1185">Reference proteome</keyword>
<sequence>MLSGGGKMKAGSLGRRQILRVVVSENRVFLAASGLGDKKGIPEWEY</sequence>
<dbReference type="Proteomes" id="UP000005546">
    <property type="component" value="Unassembled WGS sequence"/>
</dbReference>
<organism evidence="1 2">
    <name type="scientific">Paraprevotella xylaniphila YIT 11841</name>
    <dbReference type="NCBI Taxonomy" id="762982"/>
    <lineage>
        <taxon>Bacteria</taxon>
        <taxon>Pseudomonadati</taxon>
        <taxon>Bacteroidota</taxon>
        <taxon>Bacteroidia</taxon>
        <taxon>Bacteroidales</taxon>
        <taxon>Prevotellaceae</taxon>
        <taxon>Paraprevotella</taxon>
    </lineage>
</organism>
<dbReference type="STRING" id="762982.HMPREF9442_02707"/>
<reference evidence="1 2" key="1">
    <citation type="submission" date="2011-02" db="EMBL/GenBank/DDBJ databases">
        <authorList>
            <person name="Weinstock G."/>
            <person name="Sodergren E."/>
            <person name="Clifton S."/>
            <person name="Fulton L."/>
            <person name="Fulton B."/>
            <person name="Courtney L."/>
            <person name="Fronick C."/>
            <person name="Harrison M."/>
            <person name="Strong C."/>
            <person name="Farmer C."/>
            <person name="Delahaunty K."/>
            <person name="Markovic C."/>
            <person name="Hall O."/>
            <person name="Minx P."/>
            <person name="Tomlinson C."/>
            <person name="Mitreva M."/>
            <person name="Hou S."/>
            <person name="Chen J."/>
            <person name="Wollam A."/>
            <person name="Pepin K.H."/>
            <person name="Johnson M."/>
            <person name="Bhonagiri V."/>
            <person name="Zhang X."/>
            <person name="Suruliraj S."/>
            <person name="Warren W."/>
            <person name="Chinwalla A."/>
            <person name="Mardis E.R."/>
            <person name="Wilson R.K."/>
        </authorList>
    </citation>
    <scope>NUCLEOTIDE SEQUENCE [LARGE SCALE GENOMIC DNA]</scope>
    <source>
        <strain evidence="1 2">YIT 11841</strain>
    </source>
</reference>
<evidence type="ECO:0000313" key="1">
    <source>
        <dbReference type="EMBL" id="EGG51425.1"/>
    </source>
</evidence>
<dbReference type="HOGENOM" id="CLU_3186920_0_0_10"/>
<protein>
    <submittedName>
        <fullName evidence="1">Uncharacterized protein</fullName>
    </submittedName>
</protein>
<dbReference type="AlphaFoldDB" id="F3QWX5"/>
<dbReference type="EMBL" id="AFBR01000083">
    <property type="protein sequence ID" value="EGG51425.1"/>
    <property type="molecule type" value="Genomic_DNA"/>
</dbReference>
<evidence type="ECO:0000313" key="2">
    <source>
        <dbReference type="Proteomes" id="UP000005546"/>
    </source>
</evidence>